<dbReference type="AlphaFoldDB" id="A0A2G8KUY8"/>
<organism evidence="3 4">
    <name type="scientific">Stichopus japonicus</name>
    <name type="common">Sea cucumber</name>
    <dbReference type="NCBI Taxonomy" id="307972"/>
    <lineage>
        <taxon>Eukaryota</taxon>
        <taxon>Metazoa</taxon>
        <taxon>Echinodermata</taxon>
        <taxon>Eleutherozoa</taxon>
        <taxon>Echinozoa</taxon>
        <taxon>Holothuroidea</taxon>
        <taxon>Aspidochirotacea</taxon>
        <taxon>Aspidochirotida</taxon>
        <taxon>Stichopodidae</taxon>
        <taxon>Apostichopus</taxon>
    </lineage>
</organism>
<dbReference type="InterPro" id="IPR013873">
    <property type="entry name" value="Cdc37_C"/>
</dbReference>
<dbReference type="GO" id="GO:0051082">
    <property type="term" value="F:unfolded protein binding"/>
    <property type="evidence" value="ECO:0007669"/>
    <property type="project" value="TreeGrafter"/>
</dbReference>
<comment type="caution">
    <text evidence="3">The sequence shown here is derived from an EMBL/GenBank/DDBJ whole genome shotgun (WGS) entry which is preliminary data.</text>
</comment>
<dbReference type="Pfam" id="PF08564">
    <property type="entry name" value="CDC37_C"/>
    <property type="match status" value="1"/>
</dbReference>
<dbReference type="EMBL" id="MRZV01000356">
    <property type="protein sequence ID" value="PIK51775.1"/>
    <property type="molecule type" value="Genomic_DNA"/>
</dbReference>
<accession>A0A2G8KUY8</accession>
<feature type="region of interest" description="Disordered" evidence="1">
    <location>
        <begin position="1"/>
        <end position="39"/>
    </location>
</feature>
<dbReference type="STRING" id="307972.A0A2G8KUY8"/>
<proteinExistence type="predicted"/>
<evidence type="ECO:0000313" key="3">
    <source>
        <dbReference type="EMBL" id="PIK51775.1"/>
    </source>
</evidence>
<dbReference type="Gene3D" id="6.10.140.250">
    <property type="match status" value="1"/>
</dbReference>
<protein>
    <submittedName>
        <fullName evidence="3">Putative hsp90 co-chaperone Cdc37-like</fullName>
    </submittedName>
</protein>
<dbReference type="OrthoDB" id="440202at2759"/>
<dbReference type="PANTHER" id="PTHR12800:SF4">
    <property type="entry name" value="HSP90 CO-CHAPERONE CDC37"/>
    <property type="match status" value="1"/>
</dbReference>
<feature type="compositionally biased region" description="Basic and acidic residues" evidence="1">
    <location>
        <begin position="76"/>
        <end position="92"/>
    </location>
</feature>
<feature type="domain" description="Cdc37 C-terminal" evidence="2">
    <location>
        <begin position="93"/>
        <end position="179"/>
    </location>
</feature>
<dbReference type="GO" id="GO:0005737">
    <property type="term" value="C:cytoplasm"/>
    <property type="evidence" value="ECO:0007669"/>
    <property type="project" value="TreeGrafter"/>
</dbReference>
<dbReference type="Proteomes" id="UP000230750">
    <property type="component" value="Unassembled WGS sequence"/>
</dbReference>
<evidence type="ECO:0000259" key="2">
    <source>
        <dbReference type="SMART" id="SM01069"/>
    </source>
</evidence>
<keyword evidence="4" id="KW-1185">Reference proteome</keyword>
<dbReference type="SUPFAM" id="SSF101391">
    <property type="entry name" value="Hsp90 co-chaperone CDC37"/>
    <property type="match status" value="1"/>
</dbReference>
<dbReference type="SMART" id="SM01069">
    <property type="entry name" value="CDC37_C"/>
    <property type="match status" value="1"/>
</dbReference>
<feature type="region of interest" description="Disordered" evidence="1">
    <location>
        <begin position="76"/>
        <end position="100"/>
    </location>
</feature>
<evidence type="ECO:0000256" key="1">
    <source>
        <dbReference type="SAM" id="MobiDB-lite"/>
    </source>
</evidence>
<evidence type="ECO:0000313" key="4">
    <source>
        <dbReference type="Proteomes" id="UP000230750"/>
    </source>
</evidence>
<feature type="region of interest" description="Disordered" evidence="1">
    <location>
        <begin position="144"/>
        <end position="184"/>
    </location>
</feature>
<dbReference type="GO" id="GO:0050821">
    <property type="term" value="P:protein stabilization"/>
    <property type="evidence" value="ECO:0007669"/>
    <property type="project" value="TreeGrafter"/>
</dbReference>
<gene>
    <name evidence="3" type="ORF">BSL78_11299</name>
</gene>
<feature type="compositionally biased region" description="Acidic residues" evidence="1">
    <location>
        <begin position="160"/>
        <end position="178"/>
    </location>
</feature>
<dbReference type="GO" id="GO:0051087">
    <property type="term" value="F:protein-folding chaperone binding"/>
    <property type="evidence" value="ECO:0007669"/>
    <property type="project" value="TreeGrafter"/>
</dbReference>
<dbReference type="GO" id="GO:0006457">
    <property type="term" value="P:protein folding"/>
    <property type="evidence" value="ECO:0007669"/>
    <property type="project" value="TreeGrafter"/>
</dbReference>
<name>A0A2G8KUY8_STIJA</name>
<reference evidence="3 4" key="1">
    <citation type="journal article" date="2017" name="PLoS Biol.">
        <title>The sea cucumber genome provides insights into morphological evolution and visceral regeneration.</title>
        <authorList>
            <person name="Zhang X."/>
            <person name="Sun L."/>
            <person name="Yuan J."/>
            <person name="Sun Y."/>
            <person name="Gao Y."/>
            <person name="Zhang L."/>
            <person name="Li S."/>
            <person name="Dai H."/>
            <person name="Hamel J.F."/>
            <person name="Liu C."/>
            <person name="Yu Y."/>
            <person name="Liu S."/>
            <person name="Lin W."/>
            <person name="Guo K."/>
            <person name="Jin S."/>
            <person name="Xu P."/>
            <person name="Storey K.B."/>
            <person name="Huan P."/>
            <person name="Zhang T."/>
            <person name="Zhou Y."/>
            <person name="Zhang J."/>
            <person name="Lin C."/>
            <person name="Li X."/>
            <person name="Xing L."/>
            <person name="Huo D."/>
            <person name="Sun M."/>
            <person name="Wang L."/>
            <person name="Mercier A."/>
            <person name="Li F."/>
            <person name="Yang H."/>
            <person name="Xiang J."/>
        </authorList>
    </citation>
    <scope>NUCLEOTIDE SEQUENCE [LARGE SCALE GENOMIC DNA]</scope>
    <source>
        <strain evidence="3">Shaxun</strain>
        <tissue evidence="3">Muscle</tissue>
    </source>
</reference>
<dbReference type="GO" id="GO:0031072">
    <property type="term" value="F:heat shock protein binding"/>
    <property type="evidence" value="ECO:0007669"/>
    <property type="project" value="TreeGrafter"/>
</dbReference>
<dbReference type="InterPro" id="IPR004918">
    <property type="entry name" value="Cdc37"/>
</dbReference>
<dbReference type="PANTHER" id="PTHR12800">
    <property type="entry name" value="CDC37-RELATED"/>
    <property type="match status" value="1"/>
</dbReference>
<sequence>MNQMTTNRRPDAPGSPSDDHNAVSARISQEFEGRSEGLHPTILHQRKQYQAAFNDELEAFIGRVRERAVARKERARQLAEEQAKQEEEERKARLGPGGLDPIEVMESLPIELQKCFETQDVPLLQETLKKMTLKDAKYHMDRCAKSGLWVPSPDAKPILEQDDEEDEEEDDEDEDEIYEDAKDH</sequence>